<dbReference type="Proteomes" id="UP000887116">
    <property type="component" value="Unassembled WGS sequence"/>
</dbReference>
<protein>
    <submittedName>
        <fullName evidence="1">Uncharacterized protein</fullName>
    </submittedName>
</protein>
<dbReference type="EMBL" id="BMAO01003633">
    <property type="protein sequence ID" value="GFQ89170.1"/>
    <property type="molecule type" value="Genomic_DNA"/>
</dbReference>
<evidence type="ECO:0000313" key="1">
    <source>
        <dbReference type="EMBL" id="GFQ89170.1"/>
    </source>
</evidence>
<name>A0A8X6FTN5_TRICU</name>
<proteinExistence type="predicted"/>
<sequence length="98" mass="11638">MENVYESNKIYNETLKCIVRMYHTYHFGCMAWFRTIVENALRDKSMVDFNSNQEFSRIRAYPSLGAENTPRLFECFTLVATQSMLNSPLAFRWLHVDQ</sequence>
<reference evidence="1" key="1">
    <citation type="submission" date="2020-07" db="EMBL/GenBank/DDBJ databases">
        <title>Multicomponent nature underlies the extraordinary mechanical properties of spider dragline silk.</title>
        <authorList>
            <person name="Kono N."/>
            <person name="Nakamura H."/>
            <person name="Mori M."/>
            <person name="Yoshida Y."/>
            <person name="Ohtoshi R."/>
            <person name="Malay A.D."/>
            <person name="Moran D.A.P."/>
            <person name="Tomita M."/>
            <person name="Numata K."/>
            <person name="Arakawa K."/>
        </authorList>
    </citation>
    <scope>NUCLEOTIDE SEQUENCE</scope>
</reference>
<dbReference type="AlphaFoldDB" id="A0A8X6FTN5"/>
<organism evidence="1 2">
    <name type="scientific">Trichonephila clavata</name>
    <name type="common">Joro spider</name>
    <name type="synonym">Nephila clavata</name>
    <dbReference type="NCBI Taxonomy" id="2740835"/>
    <lineage>
        <taxon>Eukaryota</taxon>
        <taxon>Metazoa</taxon>
        <taxon>Ecdysozoa</taxon>
        <taxon>Arthropoda</taxon>
        <taxon>Chelicerata</taxon>
        <taxon>Arachnida</taxon>
        <taxon>Araneae</taxon>
        <taxon>Araneomorphae</taxon>
        <taxon>Entelegynae</taxon>
        <taxon>Araneoidea</taxon>
        <taxon>Nephilidae</taxon>
        <taxon>Trichonephila</taxon>
    </lineage>
</organism>
<keyword evidence="2" id="KW-1185">Reference proteome</keyword>
<evidence type="ECO:0000313" key="2">
    <source>
        <dbReference type="Proteomes" id="UP000887116"/>
    </source>
</evidence>
<gene>
    <name evidence="1" type="ORF">TNCT_229281</name>
</gene>
<accession>A0A8X6FTN5</accession>
<comment type="caution">
    <text evidence="1">The sequence shown here is derived from an EMBL/GenBank/DDBJ whole genome shotgun (WGS) entry which is preliminary data.</text>
</comment>